<organism evidence="2 3">
    <name type="scientific">Aedes albopictus</name>
    <name type="common">Asian tiger mosquito</name>
    <name type="synonym">Stegomyia albopicta</name>
    <dbReference type="NCBI Taxonomy" id="7160"/>
    <lineage>
        <taxon>Eukaryota</taxon>
        <taxon>Metazoa</taxon>
        <taxon>Ecdysozoa</taxon>
        <taxon>Arthropoda</taxon>
        <taxon>Hexapoda</taxon>
        <taxon>Insecta</taxon>
        <taxon>Pterygota</taxon>
        <taxon>Neoptera</taxon>
        <taxon>Endopterygota</taxon>
        <taxon>Diptera</taxon>
        <taxon>Nematocera</taxon>
        <taxon>Culicoidea</taxon>
        <taxon>Culicidae</taxon>
        <taxon>Culicinae</taxon>
        <taxon>Aedini</taxon>
        <taxon>Aedes</taxon>
        <taxon>Stegomyia</taxon>
    </lineage>
</organism>
<evidence type="ECO:0000313" key="2">
    <source>
        <dbReference type="EnsemblMetazoa" id="AALFPA23_022028.P32614"/>
    </source>
</evidence>
<dbReference type="GeneID" id="134290506"/>
<sequence>MTSRKIRENTFRIDFSNIPKKPSFKEVHSFVARELGLSRENVQRIQISHVYACAFVQTVDAATAEQIVKHHDNKHEYECNKKKYRLRIFMEDGCTQVKLHDLSSDVSDEQITQHMAQYGDVVSIHELVWSDDYEFSGLFTGIRLVRMVLKQQVKSYINIGGECTYVTYSGQRATCRHCGEYIHTGIPCIQNKKLLAQKASVNERLSSAKPSSYSDAVRNAPPRSASTNSNTDRVERQSTKNLSGREQMSATFVDVSKTKPAEKTNPQNDISPFESRESSSSSQKTSQQLLRSNEQSLMMDISPDSELPQFRVPILPAAAEKTIGKHKRDDDSGTDGSSASQTRESRPRTRKTQPKALRSEEQ</sequence>
<feature type="region of interest" description="Disordered" evidence="1">
    <location>
        <begin position="313"/>
        <end position="362"/>
    </location>
</feature>
<dbReference type="PANTHER" id="PTHR46486">
    <property type="entry name" value="CCHC-TYPE DOMAIN-CONTAINING PROTEIN"/>
    <property type="match status" value="1"/>
</dbReference>
<proteinExistence type="predicted"/>
<dbReference type="Proteomes" id="UP000069940">
    <property type="component" value="Unassembled WGS sequence"/>
</dbReference>
<dbReference type="EnsemblMetazoa" id="AALFPA23_022028.R32614">
    <property type="protein sequence ID" value="AALFPA23_022028.P32614"/>
    <property type="gene ID" value="AALFPA23_022028"/>
</dbReference>
<dbReference type="PANTHER" id="PTHR46486:SF1">
    <property type="entry name" value="CCHC-TYPE DOMAIN-CONTAINING PROTEIN"/>
    <property type="match status" value="1"/>
</dbReference>
<feature type="region of interest" description="Disordered" evidence="1">
    <location>
        <begin position="206"/>
        <end position="290"/>
    </location>
</feature>
<protein>
    <submittedName>
        <fullName evidence="2">Uncharacterized protein</fullName>
    </submittedName>
</protein>
<reference evidence="3" key="1">
    <citation type="journal article" date="2015" name="Proc. Natl. Acad. Sci. U.S.A.">
        <title>Genome sequence of the Asian Tiger mosquito, Aedes albopictus, reveals insights into its biology, genetics, and evolution.</title>
        <authorList>
            <person name="Chen X.G."/>
            <person name="Jiang X."/>
            <person name="Gu J."/>
            <person name="Xu M."/>
            <person name="Wu Y."/>
            <person name="Deng Y."/>
            <person name="Zhang C."/>
            <person name="Bonizzoni M."/>
            <person name="Dermauw W."/>
            <person name="Vontas J."/>
            <person name="Armbruster P."/>
            <person name="Huang X."/>
            <person name="Yang Y."/>
            <person name="Zhang H."/>
            <person name="He W."/>
            <person name="Peng H."/>
            <person name="Liu Y."/>
            <person name="Wu K."/>
            <person name="Chen J."/>
            <person name="Lirakis M."/>
            <person name="Topalis P."/>
            <person name="Van Leeuwen T."/>
            <person name="Hall A.B."/>
            <person name="Jiang X."/>
            <person name="Thorpe C."/>
            <person name="Mueller R.L."/>
            <person name="Sun C."/>
            <person name="Waterhouse R.M."/>
            <person name="Yan G."/>
            <person name="Tu Z.J."/>
            <person name="Fang X."/>
            <person name="James A.A."/>
        </authorList>
    </citation>
    <scope>NUCLEOTIDE SEQUENCE [LARGE SCALE GENOMIC DNA]</scope>
    <source>
        <strain evidence="3">Foshan</strain>
    </source>
</reference>
<keyword evidence="3" id="KW-1185">Reference proteome</keyword>
<evidence type="ECO:0000313" key="3">
    <source>
        <dbReference type="Proteomes" id="UP000069940"/>
    </source>
</evidence>
<feature type="compositionally biased region" description="Low complexity" evidence="1">
    <location>
        <begin position="278"/>
        <end position="290"/>
    </location>
</feature>
<evidence type="ECO:0000256" key="1">
    <source>
        <dbReference type="SAM" id="MobiDB-lite"/>
    </source>
</evidence>
<dbReference type="RefSeq" id="XP_062713644.1">
    <property type="nucleotide sequence ID" value="XM_062857660.1"/>
</dbReference>
<feature type="compositionally biased region" description="Polar residues" evidence="1">
    <location>
        <begin position="239"/>
        <end position="250"/>
    </location>
</feature>
<name>A0ABM1ZVE8_AEDAL</name>
<accession>A0ABM1ZVE8</accession>
<reference evidence="2" key="2">
    <citation type="submission" date="2025-05" db="UniProtKB">
        <authorList>
            <consortium name="EnsemblMetazoa"/>
        </authorList>
    </citation>
    <scope>IDENTIFICATION</scope>
    <source>
        <strain evidence="2">Foshan</strain>
    </source>
</reference>